<evidence type="ECO:0000313" key="3">
    <source>
        <dbReference type="EMBL" id="TQW00280.1"/>
    </source>
</evidence>
<feature type="region of interest" description="Disordered" evidence="1">
    <location>
        <begin position="197"/>
        <end position="243"/>
    </location>
</feature>
<proteinExistence type="predicted"/>
<gene>
    <name evidence="3" type="ORF">IF1G_00211</name>
</gene>
<dbReference type="OrthoDB" id="4869094at2759"/>
<keyword evidence="4" id="KW-1185">Reference proteome</keyword>
<name>A0A545WBY3_9HYPO</name>
<feature type="compositionally biased region" description="Low complexity" evidence="1">
    <location>
        <begin position="1"/>
        <end position="11"/>
    </location>
</feature>
<feature type="region of interest" description="Disordered" evidence="1">
    <location>
        <begin position="1"/>
        <end position="25"/>
    </location>
</feature>
<organism evidence="3 4">
    <name type="scientific">Cordyceps javanica</name>
    <dbReference type="NCBI Taxonomy" id="43265"/>
    <lineage>
        <taxon>Eukaryota</taxon>
        <taxon>Fungi</taxon>
        <taxon>Dikarya</taxon>
        <taxon>Ascomycota</taxon>
        <taxon>Pezizomycotina</taxon>
        <taxon>Sordariomycetes</taxon>
        <taxon>Hypocreomycetidae</taxon>
        <taxon>Hypocreales</taxon>
        <taxon>Cordycipitaceae</taxon>
        <taxon>Cordyceps</taxon>
    </lineage>
</organism>
<dbReference type="Proteomes" id="UP000315783">
    <property type="component" value="Unassembled WGS sequence"/>
</dbReference>
<dbReference type="InterPro" id="IPR016181">
    <property type="entry name" value="Acyl_CoA_acyltransferase"/>
</dbReference>
<dbReference type="AlphaFoldDB" id="A0A545WBY3"/>
<dbReference type="PROSITE" id="PS51186">
    <property type="entry name" value="GNAT"/>
    <property type="match status" value="1"/>
</dbReference>
<protein>
    <submittedName>
        <fullName evidence="3">Acetyltransferase (GNAT) family domain-containing protein</fullName>
    </submittedName>
</protein>
<evidence type="ECO:0000256" key="1">
    <source>
        <dbReference type="SAM" id="MobiDB-lite"/>
    </source>
</evidence>
<dbReference type="Gene3D" id="3.40.630.30">
    <property type="match status" value="1"/>
</dbReference>
<keyword evidence="3" id="KW-0808">Transferase</keyword>
<dbReference type="EMBL" id="SPUK01000001">
    <property type="protein sequence ID" value="TQW00280.1"/>
    <property type="molecule type" value="Genomic_DNA"/>
</dbReference>
<comment type="caution">
    <text evidence="3">The sequence shown here is derived from an EMBL/GenBank/DDBJ whole genome shotgun (WGS) entry which is preliminary data.</text>
</comment>
<accession>A0A545WBY3</accession>
<dbReference type="Pfam" id="PF13673">
    <property type="entry name" value="Acetyltransf_10"/>
    <property type="match status" value="1"/>
</dbReference>
<reference evidence="3 4" key="1">
    <citation type="journal article" date="2019" name="Appl. Microbiol. Biotechnol.">
        <title>Genome sequence of Isaria javanica and comparative genome analysis insights into family S53 peptidase evolution in fungal entomopathogens.</title>
        <authorList>
            <person name="Lin R."/>
            <person name="Zhang X."/>
            <person name="Xin B."/>
            <person name="Zou M."/>
            <person name="Gao Y."/>
            <person name="Qin F."/>
            <person name="Hu Q."/>
            <person name="Xie B."/>
            <person name="Cheng X."/>
        </authorList>
    </citation>
    <scope>NUCLEOTIDE SEQUENCE [LARGE SCALE GENOMIC DNA]</scope>
    <source>
        <strain evidence="3 4">IJ1G</strain>
    </source>
</reference>
<sequence length="243" mass="26397">MATLQTIITTPTPTPTPTIRRPHPDEAPILTDLALSAKAYWGYDASFMAAARAELAITASDIAQHDIYVATLPRLDHGKEGEEGEGEEQQQQQEIVGVYRITPHSDSDSNNSSSSSGSTQGELSYLWIRPDRIGCGLGRSLWEDALRRAAARRLAALTVDADPHAEGFYLRMGARRCGRAASRSIPGRALPQLTVDVPRGPVAAALMGGEKEEEEEEEDQDQEKDDRVKSDANEEGEGTTRLG</sequence>
<feature type="compositionally biased region" description="Acidic residues" evidence="1">
    <location>
        <begin position="211"/>
        <end position="223"/>
    </location>
</feature>
<evidence type="ECO:0000313" key="4">
    <source>
        <dbReference type="Proteomes" id="UP000315783"/>
    </source>
</evidence>
<evidence type="ECO:0000259" key="2">
    <source>
        <dbReference type="PROSITE" id="PS51186"/>
    </source>
</evidence>
<dbReference type="GO" id="GO:0016747">
    <property type="term" value="F:acyltransferase activity, transferring groups other than amino-acyl groups"/>
    <property type="evidence" value="ECO:0007669"/>
    <property type="project" value="InterPro"/>
</dbReference>
<dbReference type="InterPro" id="IPR000182">
    <property type="entry name" value="GNAT_dom"/>
</dbReference>
<dbReference type="SUPFAM" id="SSF55729">
    <property type="entry name" value="Acyl-CoA N-acyltransferases (Nat)"/>
    <property type="match status" value="1"/>
</dbReference>
<feature type="domain" description="N-acetyltransferase" evidence="2">
    <location>
        <begin position="51"/>
        <end position="196"/>
    </location>
</feature>